<feature type="domain" description="CS" evidence="8">
    <location>
        <begin position="149"/>
        <end position="240"/>
    </location>
</feature>
<proteinExistence type="evidence at transcript level"/>
<evidence type="ECO:0000256" key="5">
    <source>
        <dbReference type="ARBA" id="ARBA00022553"/>
    </source>
</evidence>
<evidence type="ECO:0000256" key="2">
    <source>
        <dbReference type="ARBA" id="ARBA00010513"/>
    </source>
</evidence>
<dbReference type="Pfam" id="PF14050">
    <property type="entry name" value="Nudc_N"/>
    <property type="match status" value="1"/>
</dbReference>
<name>R4WQ86_RIPPE</name>
<reference evidence="9" key="1">
    <citation type="journal article" date="2013" name="PLoS ONE">
        <title>Gene expression in gut symbiotic organ of stinkbug affected by extracellular bacterial symbiont.</title>
        <authorList>
            <person name="Futahashi R."/>
            <person name="Tanaka K."/>
            <person name="Tanahashi M."/>
            <person name="Nikoh N."/>
            <person name="Kikuchi Y."/>
            <person name="Lee B.L."/>
            <person name="Fukatsu T."/>
        </authorList>
    </citation>
    <scope>NUCLEOTIDE SEQUENCE</scope>
    <source>
        <tissue evidence="9">Midgut</tissue>
    </source>
</reference>
<comment type="subcellular location">
    <subcellularLocation>
        <location evidence="1">Cytoplasm</location>
    </subcellularLocation>
</comment>
<keyword evidence="5" id="KW-0597">Phosphoprotein</keyword>
<dbReference type="AlphaFoldDB" id="R4WQ86"/>
<feature type="compositionally biased region" description="Basic and acidic residues" evidence="7">
    <location>
        <begin position="68"/>
        <end position="87"/>
    </location>
</feature>
<dbReference type="Pfam" id="PF04969">
    <property type="entry name" value="CS"/>
    <property type="match status" value="1"/>
</dbReference>
<feature type="region of interest" description="Disordered" evidence="7">
    <location>
        <begin position="65"/>
        <end position="153"/>
    </location>
</feature>
<dbReference type="GO" id="GO:0006457">
    <property type="term" value="P:protein folding"/>
    <property type="evidence" value="ECO:0007669"/>
    <property type="project" value="TreeGrafter"/>
</dbReference>
<protein>
    <recommendedName>
        <fullName evidence="3">Nuclear migration protein nudC</fullName>
    </recommendedName>
    <alternativeName>
        <fullName evidence="6">Nuclear distribution protein C homolog</fullName>
    </alternativeName>
</protein>
<evidence type="ECO:0000256" key="7">
    <source>
        <dbReference type="SAM" id="MobiDB-lite"/>
    </source>
</evidence>
<dbReference type="FunFam" id="2.60.40.790:FF:000001">
    <property type="entry name" value="Nuclear migration protein nudC"/>
    <property type="match status" value="1"/>
</dbReference>
<dbReference type="EMBL" id="AK417856">
    <property type="protein sequence ID" value="BAN21071.1"/>
    <property type="molecule type" value="mRNA"/>
</dbReference>
<evidence type="ECO:0000259" key="8">
    <source>
        <dbReference type="PROSITE" id="PS51203"/>
    </source>
</evidence>
<evidence type="ECO:0000256" key="4">
    <source>
        <dbReference type="ARBA" id="ARBA00022490"/>
    </source>
</evidence>
<feature type="compositionally biased region" description="Basic and acidic residues" evidence="7">
    <location>
        <begin position="97"/>
        <end position="129"/>
    </location>
</feature>
<dbReference type="InterPro" id="IPR037898">
    <property type="entry name" value="NudC_fam"/>
</dbReference>
<dbReference type="GO" id="GO:0051082">
    <property type="term" value="F:unfolded protein binding"/>
    <property type="evidence" value="ECO:0007669"/>
    <property type="project" value="TreeGrafter"/>
</dbReference>
<dbReference type="PANTHER" id="PTHR12356">
    <property type="entry name" value="NUCLEAR MOVEMENT PROTEIN NUDC"/>
    <property type="match status" value="1"/>
</dbReference>
<evidence type="ECO:0000256" key="3">
    <source>
        <dbReference type="ARBA" id="ARBA00017641"/>
    </source>
</evidence>
<dbReference type="InterPro" id="IPR007052">
    <property type="entry name" value="CS_dom"/>
</dbReference>
<evidence type="ECO:0000256" key="6">
    <source>
        <dbReference type="ARBA" id="ARBA00030427"/>
    </source>
</evidence>
<dbReference type="Gene3D" id="2.60.40.790">
    <property type="match status" value="1"/>
</dbReference>
<dbReference type="PROSITE" id="PS51203">
    <property type="entry name" value="CS"/>
    <property type="match status" value="1"/>
</dbReference>
<sequence>MPSEDREKFDGMLLAMAQQHEGIKDLLDTFFSFLARKTDFYIGAQAGAARSLVIEAFESHQSKASLAAEKKRQENAEADKKRKERAAAKAAAVQQPKVKEITDEEAQKIEEEEKLRKAAEEEIAKSDKPAEEEEEEDKGKMKPNSGNGADLENYRWTQTLQELEVRIPLRVGFPVKPRDLKVDLEKTRLRVTLKGHGDIVNGDLQHEIKLEESTWVLEDGACLLITMEKVNKMEWWSQLLTTDPEIATRKINPEPSKLSDLDGETRGLVEKMMYDQRQRELGLPTSDEQKKKDMLQKFMEQHPEMDFSKCKFA</sequence>
<keyword evidence="4" id="KW-0963">Cytoplasm</keyword>
<comment type="similarity">
    <text evidence="2">Belongs to the nudC family.</text>
</comment>
<dbReference type="InterPro" id="IPR025934">
    <property type="entry name" value="NudC_N_dom"/>
</dbReference>
<evidence type="ECO:0000256" key="1">
    <source>
        <dbReference type="ARBA" id="ARBA00004496"/>
    </source>
</evidence>
<accession>R4WQ86</accession>
<dbReference type="GO" id="GO:0005737">
    <property type="term" value="C:cytoplasm"/>
    <property type="evidence" value="ECO:0007669"/>
    <property type="project" value="UniProtKB-SubCell"/>
</dbReference>
<evidence type="ECO:0000313" key="9">
    <source>
        <dbReference type="EMBL" id="BAN21071.1"/>
    </source>
</evidence>
<dbReference type="PANTHER" id="PTHR12356:SF3">
    <property type="entry name" value="NUCLEAR MIGRATION PROTEIN NUDC"/>
    <property type="match status" value="1"/>
</dbReference>
<dbReference type="SUPFAM" id="SSF49764">
    <property type="entry name" value="HSP20-like chaperones"/>
    <property type="match status" value="1"/>
</dbReference>
<organism evidence="9">
    <name type="scientific">Riptortus pedestris</name>
    <name type="common">Bean bug</name>
    <dbReference type="NCBI Taxonomy" id="329032"/>
    <lineage>
        <taxon>Eukaryota</taxon>
        <taxon>Metazoa</taxon>
        <taxon>Ecdysozoa</taxon>
        <taxon>Arthropoda</taxon>
        <taxon>Hexapoda</taxon>
        <taxon>Insecta</taxon>
        <taxon>Pterygota</taxon>
        <taxon>Neoptera</taxon>
        <taxon>Paraneoptera</taxon>
        <taxon>Hemiptera</taxon>
        <taxon>Heteroptera</taxon>
        <taxon>Panheteroptera</taxon>
        <taxon>Pentatomomorpha</taxon>
        <taxon>Coreoidea</taxon>
        <taxon>Alydidae</taxon>
        <taxon>Riptortus</taxon>
    </lineage>
</organism>
<dbReference type="InterPro" id="IPR008978">
    <property type="entry name" value="HSP20-like_chaperone"/>
</dbReference>